<comment type="caution">
    <text evidence="5">The sequence shown here is derived from an EMBL/GenBank/DDBJ whole genome shotgun (WGS) entry which is preliminary data.</text>
</comment>
<dbReference type="PROSITE" id="PS01344">
    <property type="entry name" value="FRATAXIN_1"/>
    <property type="match status" value="1"/>
</dbReference>
<dbReference type="PROSITE" id="PS50810">
    <property type="entry name" value="FRATAXIN_2"/>
    <property type="match status" value="1"/>
</dbReference>
<dbReference type="RefSeq" id="WP_233053771.1">
    <property type="nucleotide sequence ID" value="NZ_JAIMJA010000016.1"/>
</dbReference>
<reference evidence="5 6" key="1">
    <citation type="journal article" date="2022" name="Environ. Microbiol. Rep.">
        <title>Eco-phylogenetic analyses reveal divergent evolution of vitamin B12 metabolism in the marine bacterial family 'Psychromonadaceae'.</title>
        <authorList>
            <person name="Jin X."/>
            <person name="Yang Y."/>
            <person name="Cao H."/>
            <person name="Gao B."/>
            <person name="Zhao Z."/>
        </authorList>
    </citation>
    <scope>NUCLEOTIDE SEQUENCE [LARGE SCALE GENOMIC DNA]</scope>
    <source>
        <strain evidence="5 6">MKS20</strain>
    </source>
</reference>
<comment type="similarity">
    <text evidence="1 4">Belongs to the frataxin family.</text>
</comment>
<gene>
    <name evidence="4 5" type="primary">cyaY</name>
    <name evidence="5" type="ORF">K6Y31_15000</name>
</gene>
<comment type="function">
    <text evidence="4">Involved in iron-sulfur (Fe-S) cluster assembly. May act as a regulator of Fe-S biogenesis.</text>
</comment>
<evidence type="ECO:0000313" key="6">
    <source>
        <dbReference type="Proteomes" id="UP001201273"/>
    </source>
</evidence>
<dbReference type="PANTHER" id="PTHR16821:SF2">
    <property type="entry name" value="FRATAXIN, MITOCHONDRIAL"/>
    <property type="match status" value="1"/>
</dbReference>
<dbReference type="Gene3D" id="3.30.920.10">
    <property type="entry name" value="Frataxin/CyaY"/>
    <property type="match status" value="1"/>
</dbReference>
<dbReference type="HAMAP" id="MF_00142">
    <property type="entry name" value="CyaY"/>
    <property type="match status" value="1"/>
</dbReference>
<proteinExistence type="inferred from homology"/>
<keyword evidence="6" id="KW-1185">Reference proteome</keyword>
<name>A0ABS8WEY9_9GAMM</name>
<dbReference type="Proteomes" id="UP001201273">
    <property type="component" value="Unassembled WGS sequence"/>
</dbReference>
<dbReference type="InterPro" id="IPR047584">
    <property type="entry name" value="CyaY"/>
</dbReference>
<keyword evidence="2 4" id="KW-0479">Metal-binding</keyword>
<dbReference type="CDD" id="cd00503">
    <property type="entry name" value="Frataxin"/>
    <property type="match status" value="1"/>
</dbReference>
<dbReference type="PANTHER" id="PTHR16821">
    <property type="entry name" value="FRATAXIN"/>
    <property type="match status" value="1"/>
</dbReference>
<dbReference type="SMART" id="SM01219">
    <property type="entry name" value="Frataxin_Cyay"/>
    <property type="match status" value="1"/>
</dbReference>
<dbReference type="InterPro" id="IPR036524">
    <property type="entry name" value="Frataxin/CyaY_sf"/>
</dbReference>
<organism evidence="5 6">
    <name type="scientific">Motilimonas cestriensis</name>
    <dbReference type="NCBI Taxonomy" id="2742685"/>
    <lineage>
        <taxon>Bacteria</taxon>
        <taxon>Pseudomonadati</taxon>
        <taxon>Pseudomonadota</taxon>
        <taxon>Gammaproteobacteria</taxon>
        <taxon>Alteromonadales</taxon>
        <taxon>Alteromonadales genera incertae sedis</taxon>
        <taxon>Motilimonas</taxon>
    </lineage>
</organism>
<dbReference type="InterPro" id="IPR020895">
    <property type="entry name" value="Frataxin_CS"/>
</dbReference>
<accession>A0ABS8WEY9</accession>
<dbReference type="InterPro" id="IPR002908">
    <property type="entry name" value="Frataxin/CyaY"/>
</dbReference>
<dbReference type="EMBL" id="JAIMJA010000016">
    <property type="protein sequence ID" value="MCE2596119.1"/>
    <property type="molecule type" value="Genomic_DNA"/>
</dbReference>
<keyword evidence="3 4" id="KW-0408">Iron</keyword>
<evidence type="ECO:0000313" key="5">
    <source>
        <dbReference type="EMBL" id="MCE2596119.1"/>
    </source>
</evidence>
<dbReference type="NCBIfam" id="TIGR03421">
    <property type="entry name" value="FeS_CyaY"/>
    <property type="match status" value="1"/>
</dbReference>
<evidence type="ECO:0000256" key="2">
    <source>
        <dbReference type="ARBA" id="ARBA00022723"/>
    </source>
</evidence>
<dbReference type="Pfam" id="PF01491">
    <property type="entry name" value="Frataxin_Cyay"/>
    <property type="match status" value="1"/>
</dbReference>
<evidence type="ECO:0000256" key="3">
    <source>
        <dbReference type="ARBA" id="ARBA00023004"/>
    </source>
</evidence>
<evidence type="ECO:0000256" key="1">
    <source>
        <dbReference type="ARBA" id="ARBA00008183"/>
    </source>
</evidence>
<evidence type="ECO:0000256" key="4">
    <source>
        <dbReference type="HAMAP-Rule" id="MF_00142"/>
    </source>
</evidence>
<sequence>MNDTEFHRLADDFYQLLTEKVDPYEDDIEWEINGSVLELEFADRSKIIINRQEPLHQIWVATKFNGHHFEYKDGPWVDNREGGELLSFLSAAIEKQSGIKVDLSNA</sequence>
<dbReference type="SUPFAM" id="SSF55387">
    <property type="entry name" value="Frataxin/Nqo15-like"/>
    <property type="match status" value="1"/>
</dbReference>
<protein>
    <recommendedName>
        <fullName evidence="4">Iron-sulfur cluster assembly protein CyaY</fullName>
    </recommendedName>
</protein>